<accession>A0A2H0V1C9</accession>
<dbReference type="AlphaFoldDB" id="A0A2H0V1C9"/>
<dbReference type="NCBIfam" id="TIGR02385">
    <property type="entry name" value="RelE_StbE"/>
    <property type="match status" value="1"/>
</dbReference>
<keyword evidence="1" id="KW-1277">Toxin-antitoxin system</keyword>
<dbReference type="Proteomes" id="UP000228626">
    <property type="component" value="Unassembled WGS sequence"/>
</dbReference>
<protein>
    <submittedName>
        <fullName evidence="2">Type II toxin-antitoxin system mRNA interferase toxin, RelE/StbE family</fullName>
    </submittedName>
</protein>
<dbReference type="InterPro" id="IPR007712">
    <property type="entry name" value="RelE/ParE_toxin"/>
</dbReference>
<dbReference type="Gene3D" id="3.30.2310.20">
    <property type="entry name" value="RelE-like"/>
    <property type="match status" value="1"/>
</dbReference>
<comment type="caution">
    <text evidence="2">The sequence shown here is derived from an EMBL/GenBank/DDBJ whole genome shotgun (WGS) entry which is preliminary data.</text>
</comment>
<organism evidence="2 3">
    <name type="scientific">Candidatus Falkowbacteria bacterium CG10_big_fil_rev_8_21_14_0_10_43_10</name>
    <dbReference type="NCBI Taxonomy" id="1974567"/>
    <lineage>
        <taxon>Bacteria</taxon>
        <taxon>Candidatus Falkowiibacteriota</taxon>
    </lineage>
</organism>
<dbReference type="InterPro" id="IPR035093">
    <property type="entry name" value="RelE/ParE_toxin_dom_sf"/>
</dbReference>
<evidence type="ECO:0000313" key="3">
    <source>
        <dbReference type="Proteomes" id="UP000228626"/>
    </source>
</evidence>
<evidence type="ECO:0000256" key="1">
    <source>
        <dbReference type="ARBA" id="ARBA00022649"/>
    </source>
</evidence>
<dbReference type="EMBL" id="PFAR01000045">
    <property type="protein sequence ID" value="PIR92896.1"/>
    <property type="molecule type" value="Genomic_DNA"/>
</dbReference>
<dbReference type="SUPFAM" id="SSF143011">
    <property type="entry name" value="RelE-like"/>
    <property type="match status" value="1"/>
</dbReference>
<dbReference type="Pfam" id="PF15738">
    <property type="entry name" value="YafQ_toxin"/>
    <property type="match status" value="1"/>
</dbReference>
<sequence>MIVKDIEYSKNFCKDLKKLPIEIKKRAIKIERIFKANPLHPSLRLHKLNGKLKEFWSISVTIDYRIIFVRTDNGVIIFFSIGKHDIYEK</sequence>
<evidence type="ECO:0000313" key="2">
    <source>
        <dbReference type="EMBL" id="PIR92896.1"/>
    </source>
</evidence>
<reference evidence="3" key="1">
    <citation type="submission" date="2017-09" db="EMBL/GenBank/DDBJ databases">
        <title>Depth-based differentiation of microbial function through sediment-hosted aquifers and enrichment of novel symbionts in the deep terrestrial subsurface.</title>
        <authorList>
            <person name="Probst A.J."/>
            <person name="Ladd B."/>
            <person name="Jarett J.K."/>
            <person name="Geller-Mcgrath D.E."/>
            <person name="Sieber C.M.K."/>
            <person name="Emerson J.B."/>
            <person name="Anantharaman K."/>
            <person name="Thomas B.C."/>
            <person name="Malmstrom R."/>
            <person name="Stieglmeier M."/>
            <person name="Klingl A."/>
            <person name="Woyke T."/>
            <person name="Ryan C.M."/>
            <person name="Banfield J.F."/>
        </authorList>
    </citation>
    <scope>NUCLEOTIDE SEQUENCE [LARGE SCALE GENOMIC DNA]</scope>
</reference>
<proteinExistence type="predicted"/>
<name>A0A2H0V1C9_9BACT</name>
<gene>
    <name evidence="2" type="ORF">COT99_03820</name>
</gene>
<dbReference type="InterPro" id="IPR004386">
    <property type="entry name" value="Toxin_YafQ-like"/>
</dbReference>